<dbReference type="SUPFAM" id="SSF53756">
    <property type="entry name" value="UDP-Glycosyltransferase/glycogen phosphorylase"/>
    <property type="match status" value="1"/>
</dbReference>
<dbReference type="Proteomes" id="UP001056426">
    <property type="component" value="Chromosome"/>
</dbReference>
<protein>
    <submittedName>
        <fullName evidence="2">Glycosyltransferase family 4 protein</fullName>
    </submittedName>
</protein>
<feature type="domain" description="Glycosyltransferase subfamily 4-like N-terminal" evidence="1">
    <location>
        <begin position="14"/>
        <end position="165"/>
    </location>
</feature>
<accession>A0A9J6ZTH2</accession>
<organism evidence="2 3">
    <name type="scientific">Xiashengella succiniciproducens</name>
    <dbReference type="NCBI Taxonomy" id="2949635"/>
    <lineage>
        <taxon>Bacteria</taxon>
        <taxon>Pseudomonadati</taxon>
        <taxon>Bacteroidota</taxon>
        <taxon>Bacteroidia</taxon>
        <taxon>Marinilabiliales</taxon>
        <taxon>Marinilabiliaceae</taxon>
        <taxon>Xiashengella</taxon>
    </lineage>
</organism>
<dbReference type="KEGG" id="alkq:M9189_10505"/>
<reference evidence="2" key="2">
    <citation type="submission" date="2022-06" db="EMBL/GenBank/DDBJ databases">
        <title>Xiashengella guii gen. nov. sp. nov., a bacterium isolated form anaerobic digestion tank.</title>
        <authorList>
            <person name="Huang H."/>
        </authorList>
    </citation>
    <scope>NUCLEOTIDE SEQUENCE</scope>
    <source>
        <strain evidence="2">Ai-910</strain>
    </source>
</reference>
<evidence type="ECO:0000313" key="3">
    <source>
        <dbReference type="Proteomes" id="UP001056426"/>
    </source>
</evidence>
<dbReference type="AlphaFoldDB" id="A0A9J6ZTH2"/>
<keyword evidence="3" id="KW-1185">Reference proteome</keyword>
<name>A0A9J6ZTH2_9BACT</name>
<gene>
    <name evidence="2" type="ORF">M9189_10505</name>
</gene>
<dbReference type="Pfam" id="PF13692">
    <property type="entry name" value="Glyco_trans_1_4"/>
    <property type="match status" value="1"/>
</dbReference>
<proteinExistence type="predicted"/>
<reference evidence="2" key="1">
    <citation type="submission" date="2022-05" db="EMBL/GenBank/DDBJ databases">
        <authorList>
            <person name="Sun X."/>
        </authorList>
    </citation>
    <scope>NUCLEOTIDE SEQUENCE</scope>
    <source>
        <strain evidence="2">Ai-910</strain>
    </source>
</reference>
<dbReference type="Pfam" id="PF13439">
    <property type="entry name" value="Glyco_transf_4"/>
    <property type="match status" value="1"/>
</dbReference>
<dbReference type="GO" id="GO:0016757">
    <property type="term" value="F:glycosyltransferase activity"/>
    <property type="evidence" value="ECO:0007669"/>
    <property type="project" value="UniProtKB-ARBA"/>
</dbReference>
<dbReference type="EMBL" id="CP098400">
    <property type="protein sequence ID" value="URW81021.1"/>
    <property type="molecule type" value="Genomic_DNA"/>
</dbReference>
<dbReference type="PANTHER" id="PTHR12526">
    <property type="entry name" value="GLYCOSYLTRANSFERASE"/>
    <property type="match status" value="1"/>
</dbReference>
<sequence length="365" mass="40788">MRVMAMIDSLIAAGAERMAVNIANALAEAGIESHLCATRIGGPLEEFVSPDVKLFVPGKRCSRDMRAFLRLRRYIRQNGIEIIHAHSSSLFWAVMLKFTLPSLKIVWHDHFGFSDWLHVRETFYLRMAMPFTGHSFVVNEKLMNFARERLKVSESKLSFLPNFGDLTGDRSKVEPLPDSDMKPKLVCLANLRMQKDHDNLLDAFRLVSGRFDTARLYLVGGHFNDDYYRHISGRIVSEPELKGRVHILGSRNDVAAILDACDVGILSSLSEGLPVSLLEYGMTRLPVVCTEVGECSFVLDGGSCGELVPPQNSAALANAIIKVLENPEEAQAKAEKLYNRVVEYFSKDEAVKKIIGVYKSLVGDR</sequence>
<dbReference type="Gene3D" id="3.40.50.2000">
    <property type="entry name" value="Glycogen Phosphorylase B"/>
    <property type="match status" value="2"/>
</dbReference>
<dbReference type="InterPro" id="IPR028098">
    <property type="entry name" value="Glyco_trans_4-like_N"/>
</dbReference>
<evidence type="ECO:0000259" key="1">
    <source>
        <dbReference type="Pfam" id="PF13439"/>
    </source>
</evidence>
<evidence type="ECO:0000313" key="2">
    <source>
        <dbReference type="EMBL" id="URW81021.1"/>
    </source>
</evidence>
<dbReference type="CDD" id="cd03801">
    <property type="entry name" value="GT4_PimA-like"/>
    <property type="match status" value="1"/>
</dbReference>
<dbReference type="RefSeq" id="WP_250725564.1">
    <property type="nucleotide sequence ID" value="NZ_CP098400.1"/>
</dbReference>